<organism evidence="1 2">
    <name type="scientific">Paraburkholderia bannensis</name>
    <dbReference type="NCBI Taxonomy" id="765414"/>
    <lineage>
        <taxon>Bacteria</taxon>
        <taxon>Pseudomonadati</taxon>
        <taxon>Pseudomonadota</taxon>
        <taxon>Betaproteobacteria</taxon>
        <taxon>Burkholderiales</taxon>
        <taxon>Burkholderiaceae</taxon>
        <taxon>Paraburkholderia</taxon>
    </lineage>
</organism>
<dbReference type="GO" id="GO:0008704">
    <property type="term" value="F:5-carboxymethyl-2-hydroxymuconate delta-isomerase activity"/>
    <property type="evidence" value="ECO:0007669"/>
    <property type="project" value="UniProtKB-EC"/>
</dbReference>
<dbReference type="Pfam" id="PF02962">
    <property type="entry name" value="CHMI"/>
    <property type="match status" value="1"/>
</dbReference>
<comment type="caution">
    <text evidence="1">The sequence shown here is derived from an EMBL/GenBank/DDBJ whole genome shotgun (WGS) entry which is preliminary data.</text>
</comment>
<dbReference type="Gene3D" id="3.30.429.10">
    <property type="entry name" value="Macrophage Migration Inhibitory Factor"/>
    <property type="match status" value="1"/>
</dbReference>
<dbReference type="PANTHER" id="PTHR37950:SF1">
    <property type="entry name" value="4-HYDROXYPHENYLACETATE CATABOLISM PROTEIN"/>
    <property type="match status" value="1"/>
</dbReference>
<protein>
    <submittedName>
        <fullName evidence="1">5-carboxymethyl-2-hydroxymuconate isomerase</fullName>
        <ecNumber evidence="1">5.3.3.10</ecNumber>
    </submittedName>
</protein>
<evidence type="ECO:0000313" key="1">
    <source>
        <dbReference type="EMBL" id="MBB6106562.1"/>
    </source>
</evidence>
<sequence length="136" mass="14859">MPHLTLEYSANLADAASIGQLCETLAQVLDAQRDADGARVYPRGGIRTRALRCEQYYIADGDPHNAFLHGCLKIGAGRTPEVRRATGDALFDAIKLHFAEAFAAHGLALSLEIVEFSEEGAWKHNNLHARLRNSSC</sequence>
<dbReference type="CDD" id="cd00580">
    <property type="entry name" value="CHMI"/>
    <property type="match status" value="1"/>
</dbReference>
<dbReference type="AlphaFoldDB" id="A0A7W9U3V2"/>
<gene>
    <name evidence="1" type="ORF">F4827_006438</name>
</gene>
<evidence type="ECO:0000313" key="2">
    <source>
        <dbReference type="Proteomes" id="UP000571554"/>
    </source>
</evidence>
<dbReference type="Proteomes" id="UP000571554">
    <property type="component" value="Unassembled WGS sequence"/>
</dbReference>
<keyword evidence="1" id="KW-0413">Isomerase</keyword>
<reference evidence="1 2" key="1">
    <citation type="submission" date="2020-08" db="EMBL/GenBank/DDBJ databases">
        <title>Above-ground endophytic microbial communities from plants in different locations in the United States.</title>
        <authorList>
            <person name="Frank C."/>
        </authorList>
    </citation>
    <scope>NUCLEOTIDE SEQUENCE [LARGE SCALE GENOMIC DNA]</scope>
    <source>
        <strain evidence="1 2">WP4_2_2</strain>
    </source>
</reference>
<dbReference type="InterPro" id="IPR014347">
    <property type="entry name" value="Tautomerase/MIF_sf"/>
</dbReference>
<dbReference type="EMBL" id="JACHBW010000028">
    <property type="protein sequence ID" value="MBB6106562.1"/>
    <property type="molecule type" value="Genomic_DNA"/>
</dbReference>
<dbReference type="SUPFAM" id="SSF55331">
    <property type="entry name" value="Tautomerase/MIF"/>
    <property type="match status" value="1"/>
</dbReference>
<dbReference type="RefSeq" id="WP_183731868.1">
    <property type="nucleotide sequence ID" value="NZ_JACHBW010000028.1"/>
</dbReference>
<accession>A0A7W9U3V2</accession>
<keyword evidence="2" id="KW-1185">Reference proteome</keyword>
<dbReference type="EC" id="5.3.3.10" evidence="1"/>
<dbReference type="PANTHER" id="PTHR37950">
    <property type="entry name" value="4-HYDROXYPHENYLACETATE CATABOLISM PROTEIN"/>
    <property type="match status" value="1"/>
</dbReference>
<proteinExistence type="predicted"/>
<name>A0A7W9U3V2_9BURK</name>
<dbReference type="InterPro" id="IPR004220">
    <property type="entry name" value="5-COMe_2-OHmuconate_Isoase"/>
</dbReference>